<dbReference type="GO" id="GO:0140673">
    <property type="term" value="P:transcription elongation-coupled chromatin remodeling"/>
    <property type="evidence" value="ECO:0007669"/>
    <property type="project" value="InterPro"/>
</dbReference>
<dbReference type="Pfam" id="PF14633">
    <property type="entry name" value="SH2_2"/>
    <property type="match status" value="1"/>
</dbReference>
<keyword evidence="4" id="KW-1185">Reference proteome</keyword>
<gene>
    <name evidence="3" type="ORF">MCOR_34689</name>
</gene>
<dbReference type="GO" id="GO:0034728">
    <property type="term" value="P:nucleosome organization"/>
    <property type="evidence" value="ECO:0007669"/>
    <property type="project" value="TreeGrafter"/>
</dbReference>
<dbReference type="EMBL" id="CACVKT020006208">
    <property type="protein sequence ID" value="CAC5400514.1"/>
    <property type="molecule type" value="Genomic_DNA"/>
</dbReference>
<dbReference type="InterPro" id="IPR035018">
    <property type="entry name" value="Spt6_SH2_C"/>
</dbReference>
<dbReference type="Proteomes" id="UP000507470">
    <property type="component" value="Unassembled WGS sequence"/>
</dbReference>
<sequence length="237" mass="26697">MAAYARDILNFKYYRMAENGKRELLDKVLHEEKKKAPSKIPYFCSLSKQYPGKFLVSYMPRTKPRHEYATISSEGIRYRNQMFHSLNSMMRWFKEHFRDPIPGTPASRTPGMASSTYATPSINLQGVDAATIQRAAAGLPNNIYNTLAQVAGATPRVGTPRVARMTPGATPQQFPPVAGFSGGFPMDTYPLLPHPRQPPHQLAWAHQEQHPEPFHPPSQRPWDPQQEQIGPSCRDVG</sequence>
<dbReference type="CDD" id="cd09928">
    <property type="entry name" value="SH2_Cterm_SPT6_like"/>
    <property type="match status" value="1"/>
</dbReference>
<evidence type="ECO:0000256" key="1">
    <source>
        <dbReference type="SAM" id="MobiDB-lite"/>
    </source>
</evidence>
<dbReference type="AlphaFoldDB" id="A0A6J8CZZ4"/>
<reference evidence="3 4" key="1">
    <citation type="submission" date="2020-06" db="EMBL/GenBank/DDBJ databases">
        <authorList>
            <person name="Li R."/>
            <person name="Bekaert M."/>
        </authorList>
    </citation>
    <scope>NUCLEOTIDE SEQUENCE [LARGE SCALE GENOMIC DNA]</scope>
    <source>
        <strain evidence="4">wild</strain>
    </source>
</reference>
<dbReference type="PANTHER" id="PTHR10145">
    <property type="entry name" value="TRANSCRIPTION ELONGATION FACTOR SPT6"/>
    <property type="match status" value="1"/>
</dbReference>
<dbReference type="GO" id="GO:0008023">
    <property type="term" value="C:transcription elongation factor complex"/>
    <property type="evidence" value="ECO:0007669"/>
    <property type="project" value="TreeGrafter"/>
</dbReference>
<organism evidence="3 4">
    <name type="scientific">Mytilus coruscus</name>
    <name type="common">Sea mussel</name>
    <dbReference type="NCBI Taxonomy" id="42192"/>
    <lineage>
        <taxon>Eukaryota</taxon>
        <taxon>Metazoa</taxon>
        <taxon>Spiralia</taxon>
        <taxon>Lophotrochozoa</taxon>
        <taxon>Mollusca</taxon>
        <taxon>Bivalvia</taxon>
        <taxon>Autobranchia</taxon>
        <taxon>Pteriomorphia</taxon>
        <taxon>Mytilida</taxon>
        <taxon>Mytiloidea</taxon>
        <taxon>Mytilidae</taxon>
        <taxon>Mytilinae</taxon>
        <taxon>Mytilus</taxon>
    </lineage>
</organism>
<dbReference type="OrthoDB" id="343921at2759"/>
<dbReference type="GO" id="GO:0031491">
    <property type="term" value="F:nucleosome binding"/>
    <property type="evidence" value="ECO:0007669"/>
    <property type="project" value="TreeGrafter"/>
</dbReference>
<dbReference type="InterPro" id="IPR036860">
    <property type="entry name" value="SH2_dom_sf"/>
</dbReference>
<protein>
    <submittedName>
        <fullName evidence="3">SUPT6H</fullName>
    </submittedName>
</protein>
<name>A0A6J8CZZ4_MYTCO</name>
<dbReference type="PANTHER" id="PTHR10145:SF6">
    <property type="entry name" value="TRANSCRIPTION ELONGATION FACTOR SPT6"/>
    <property type="match status" value="1"/>
</dbReference>
<dbReference type="FunFam" id="3.30.505.10:FF:000089">
    <property type="entry name" value="Transcription elongation factor spt6"/>
    <property type="match status" value="1"/>
</dbReference>
<accession>A0A6J8CZZ4</accession>
<evidence type="ECO:0000313" key="3">
    <source>
        <dbReference type="EMBL" id="CAC5400514.1"/>
    </source>
</evidence>
<dbReference type="InterPro" id="IPR017072">
    <property type="entry name" value="TF_Spt6"/>
</dbReference>
<proteinExistence type="predicted"/>
<evidence type="ECO:0000313" key="4">
    <source>
        <dbReference type="Proteomes" id="UP000507470"/>
    </source>
</evidence>
<feature type="domain" description="Spt6 SH2" evidence="2">
    <location>
        <begin position="1"/>
        <end position="96"/>
    </location>
</feature>
<dbReference type="Gene3D" id="3.30.505.10">
    <property type="entry name" value="SH2 domain"/>
    <property type="match status" value="1"/>
</dbReference>
<dbReference type="InterPro" id="IPR035420">
    <property type="entry name" value="Spt6_SH2"/>
</dbReference>
<dbReference type="GO" id="GO:0042393">
    <property type="term" value="F:histone binding"/>
    <property type="evidence" value="ECO:0007669"/>
    <property type="project" value="TreeGrafter"/>
</dbReference>
<evidence type="ECO:0000259" key="2">
    <source>
        <dbReference type="Pfam" id="PF14633"/>
    </source>
</evidence>
<feature type="region of interest" description="Disordered" evidence="1">
    <location>
        <begin position="196"/>
        <end position="237"/>
    </location>
</feature>